<keyword evidence="5 6" id="KW-0472">Membrane</keyword>
<evidence type="ECO:0000313" key="8">
    <source>
        <dbReference type="Proteomes" id="UP000236634"/>
    </source>
</evidence>
<feature type="transmembrane region" description="Helical" evidence="6">
    <location>
        <begin position="124"/>
        <end position="148"/>
    </location>
</feature>
<feature type="transmembrane region" description="Helical" evidence="6">
    <location>
        <begin position="346"/>
        <end position="366"/>
    </location>
</feature>
<feature type="transmembrane region" description="Helical" evidence="6">
    <location>
        <begin position="286"/>
        <end position="307"/>
    </location>
</feature>
<evidence type="ECO:0000256" key="3">
    <source>
        <dbReference type="ARBA" id="ARBA00022692"/>
    </source>
</evidence>
<dbReference type="EMBL" id="NBAX01000004">
    <property type="protein sequence ID" value="PNP95238.1"/>
    <property type="molecule type" value="Genomic_DNA"/>
</dbReference>
<gene>
    <name evidence="7" type="ORF">BFS16_05830</name>
</gene>
<evidence type="ECO:0000256" key="4">
    <source>
        <dbReference type="ARBA" id="ARBA00022989"/>
    </source>
</evidence>
<keyword evidence="4 6" id="KW-1133">Transmembrane helix</keyword>
<evidence type="ECO:0000256" key="1">
    <source>
        <dbReference type="ARBA" id="ARBA00004651"/>
    </source>
</evidence>
<feature type="transmembrane region" description="Helical" evidence="6">
    <location>
        <begin position="405"/>
        <end position="431"/>
    </location>
</feature>
<feature type="transmembrane region" description="Helical" evidence="6">
    <location>
        <begin position="154"/>
        <end position="176"/>
    </location>
</feature>
<evidence type="ECO:0008006" key="9">
    <source>
        <dbReference type="Google" id="ProtNLM"/>
    </source>
</evidence>
<proteinExistence type="predicted"/>
<protein>
    <recommendedName>
        <fullName evidence="9">Polysaccharide biosynthesis protein</fullName>
    </recommendedName>
</protein>
<keyword evidence="2" id="KW-1003">Cell membrane</keyword>
<reference evidence="7 8" key="1">
    <citation type="submission" date="2017-03" db="EMBL/GenBank/DDBJ databases">
        <authorList>
            <person name="Afonso C.L."/>
            <person name="Miller P.J."/>
            <person name="Scott M.A."/>
            <person name="Spackman E."/>
            <person name="Goraichik I."/>
            <person name="Dimitrov K.M."/>
            <person name="Suarez D.L."/>
            <person name="Swayne D.E."/>
        </authorList>
    </citation>
    <scope>NUCLEOTIDE SEQUENCE [LARGE SCALE GENOMIC DNA]</scope>
    <source>
        <strain evidence="7 8">DNF00076</strain>
    </source>
</reference>
<feature type="transmembrane region" description="Helical" evidence="6">
    <location>
        <begin position="95"/>
        <end position="112"/>
    </location>
</feature>
<comment type="caution">
    <text evidence="7">The sequence shown here is derived from an EMBL/GenBank/DDBJ whole genome shotgun (WGS) entry which is preliminary data.</text>
</comment>
<sequence>MLAALNVNDYGIYSVVAGAVGVLGYLTNSLVVTTQRHLSFYHGTGDMRLVKTMFANSLLIHFIIGILTCAVLFVLKDFFINHFLNIAKNRLDEAGTVYSVMTLMLFITILTSPFKALLIARENIVYISVVEIADGVLKWLLAVSLTIIGLDRLLFYATGMMMVLLLNFAAFAIYTFSRYEESHVGKSMRILDWNSARQLLGFAGWTTYGMVAGMCQTQGLAIVLNKFFGTAINAAFGIASQVNGAIRFVSTSILNAMNPQIMKAEGNQDRGKMLALASKESKYSTALMMIVSIPIMAEMPAILEFWLKDVPHHTATFCQTLMLAFLIDQTTLGLHAANQATGKIKVYSLIMFTPKIMIVPLAWILLQYHHNITTTMLMYVAIELMVAAARLPFMKFSAGLHIGRYLQQVVLPLIPLLVAELSVSYFTISYIHAPYRFLMTTVCCVLIGAFTLFLFGMDSHERKYIYNTLRTKNEQHED</sequence>
<evidence type="ECO:0000256" key="2">
    <source>
        <dbReference type="ARBA" id="ARBA00022475"/>
    </source>
</evidence>
<evidence type="ECO:0000313" key="7">
    <source>
        <dbReference type="EMBL" id="PNP95238.1"/>
    </source>
</evidence>
<feature type="transmembrane region" description="Helical" evidence="6">
    <location>
        <begin position="53"/>
        <end position="75"/>
    </location>
</feature>
<feature type="transmembrane region" description="Helical" evidence="6">
    <location>
        <begin position="372"/>
        <end position="393"/>
    </location>
</feature>
<organism evidence="7 8">
    <name type="scientific">Hoylesella timonensis</name>
    <dbReference type="NCBI Taxonomy" id="386414"/>
    <lineage>
        <taxon>Bacteria</taxon>
        <taxon>Pseudomonadati</taxon>
        <taxon>Bacteroidota</taxon>
        <taxon>Bacteroidia</taxon>
        <taxon>Bacteroidales</taxon>
        <taxon>Prevotellaceae</taxon>
        <taxon>Hoylesella</taxon>
    </lineage>
</organism>
<dbReference type="AlphaFoldDB" id="A0A2K0XLA6"/>
<dbReference type="GO" id="GO:0005886">
    <property type="term" value="C:plasma membrane"/>
    <property type="evidence" value="ECO:0007669"/>
    <property type="project" value="UniProtKB-SubCell"/>
</dbReference>
<feature type="transmembrane region" description="Helical" evidence="6">
    <location>
        <begin position="12"/>
        <end position="32"/>
    </location>
</feature>
<dbReference type="PANTHER" id="PTHR30250:SF26">
    <property type="entry name" value="PSMA PROTEIN"/>
    <property type="match status" value="1"/>
</dbReference>
<accession>A0A2K0XLA6</accession>
<dbReference type="PANTHER" id="PTHR30250">
    <property type="entry name" value="PST FAMILY PREDICTED COLANIC ACID TRANSPORTER"/>
    <property type="match status" value="1"/>
</dbReference>
<keyword evidence="3 6" id="KW-0812">Transmembrane</keyword>
<feature type="transmembrane region" description="Helical" evidence="6">
    <location>
        <begin position="437"/>
        <end position="455"/>
    </location>
</feature>
<name>A0A2K0XLA6_9BACT</name>
<comment type="subcellular location">
    <subcellularLocation>
        <location evidence="1">Cell membrane</location>
        <topology evidence="1">Multi-pass membrane protein</topology>
    </subcellularLocation>
</comment>
<evidence type="ECO:0000256" key="5">
    <source>
        <dbReference type="ARBA" id="ARBA00023136"/>
    </source>
</evidence>
<evidence type="ECO:0000256" key="6">
    <source>
        <dbReference type="SAM" id="Phobius"/>
    </source>
</evidence>
<dbReference type="Proteomes" id="UP000236634">
    <property type="component" value="Unassembled WGS sequence"/>
</dbReference>
<dbReference type="InterPro" id="IPR050833">
    <property type="entry name" value="Poly_Biosynth_Transport"/>
</dbReference>